<evidence type="ECO:0000313" key="1">
    <source>
        <dbReference type="EMBL" id="KAJ6254996.1"/>
    </source>
</evidence>
<gene>
    <name evidence="1" type="ORF">M0813_11781</name>
</gene>
<sequence length="410" mass="47731">MLSHFSPLKKLGGFALNSQVAKRNFFSSQIQNHFNPKFKGNQKPKTSLITNSNNYLHPYARPKIPTFSKCNIKGHKHWNKICQELFNDHIKSGLKELMNNSPQGAAVEFESALELATNDQQRMQCYEQMVNLYRSETKLFCDRNVAINVLKLAKYFAHQNGNLPLQINATICLSDVYTLKGNNEKAIKTLESIPFRFQVKHGALENNQVFNEIENQAFYLLSLGNTPELIKEIIALNQLGMKWGQLGFEKRAVEILQQTFKCVLIIENSTDNMTIRRTSQQDEENYFLFERKDEISECLTDAKVEDLIIFRSQTTNLITDMIDIYLRNELFETVPMFLKQLAERMQFQSVIYYLTKIFTSLKKHPKRQQVTQLYSEYEIPEFVCGLQEVVKTDLLDDVNLLQELTLRLFY</sequence>
<dbReference type="EMBL" id="JAOAOG010000015">
    <property type="protein sequence ID" value="KAJ6254996.1"/>
    <property type="molecule type" value="Genomic_DNA"/>
</dbReference>
<organism evidence="1 2">
    <name type="scientific">Anaeramoeba flamelloides</name>
    <dbReference type="NCBI Taxonomy" id="1746091"/>
    <lineage>
        <taxon>Eukaryota</taxon>
        <taxon>Metamonada</taxon>
        <taxon>Anaeramoebidae</taxon>
        <taxon>Anaeramoeba</taxon>
    </lineage>
</organism>
<accession>A0ABQ8ZE04</accession>
<protein>
    <submittedName>
        <fullName evidence="1">Tetratricopeptide repeat protein</fullName>
    </submittedName>
</protein>
<keyword evidence="2" id="KW-1185">Reference proteome</keyword>
<proteinExistence type="predicted"/>
<comment type="caution">
    <text evidence="1">The sequence shown here is derived from an EMBL/GenBank/DDBJ whole genome shotgun (WGS) entry which is preliminary data.</text>
</comment>
<name>A0ABQ8ZE04_9EUKA</name>
<dbReference type="Proteomes" id="UP001150062">
    <property type="component" value="Unassembled WGS sequence"/>
</dbReference>
<reference evidence="1" key="1">
    <citation type="submission" date="2022-08" db="EMBL/GenBank/DDBJ databases">
        <title>Novel sulfate-reducing endosymbionts in the free-living metamonad Anaeramoeba.</title>
        <authorList>
            <person name="Jerlstrom-Hultqvist J."/>
            <person name="Cepicka I."/>
            <person name="Gallot-Lavallee L."/>
            <person name="Salas-Leiva D."/>
            <person name="Curtis B.A."/>
            <person name="Zahonova K."/>
            <person name="Pipaliya S."/>
            <person name="Dacks J."/>
            <person name="Roger A.J."/>
        </authorList>
    </citation>
    <scope>NUCLEOTIDE SEQUENCE</scope>
    <source>
        <strain evidence="1">Schooner1</strain>
    </source>
</reference>
<evidence type="ECO:0000313" key="2">
    <source>
        <dbReference type="Proteomes" id="UP001150062"/>
    </source>
</evidence>